<feature type="signal peptide" evidence="1">
    <location>
        <begin position="1"/>
        <end position="21"/>
    </location>
</feature>
<name>A0A2R6W3J8_MARPO</name>
<gene>
    <name evidence="3" type="ORF">MARPO_0164s0021</name>
</gene>
<dbReference type="EMBL" id="KZ772834">
    <property type="protein sequence ID" value="PTQ28428.1"/>
    <property type="molecule type" value="Genomic_DNA"/>
</dbReference>
<feature type="chain" id="PRO_5015324541" description="Small ribosomal subunit protein mS41 SAM domain-containing protein" evidence="1">
    <location>
        <begin position="22"/>
        <end position="106"/>
    </location>
</feature>
<dbReference type="PANTHER" id="PTHR34955">
    <property type="entry name" value="IGR MOTIF PROTEIN"/>
    <property type="match status" value="1"/>
</dbReference>
<keyword evidence="4" id="KW-1185">Reference proteome</keyword>
<dbReference type="Gramene" id="Mp4g18890.1">
    <property type="protein sequence ID" value="Mp4g18890.1.cds"/>
    <property type="gene ID" value="Mp4g18890"/>
</dbReference>
<dbReference type="AlphaFoldDB" id="A0A2R6W3J8"/>
<feature type="domain" description="Small ribosomal subunit protein mS41 SAM" evidence="2">
    <location>
        <begin position="38"/>
        <end position="97"/>
    </location>
</feature>
<evidence type="ECO:0000259" key="2">
    <source>
        <dbReference type="SMART" id="SM01238"/>
    </source>
</evidence>
<dbReference type="OMA" id="GCHRSIF"/>
<dbReference type="Pfam" id="PF09597">
    <property type="entry name" value="SAM_Ribosomal_mS41"/>
    <property type="match status" value="1"/>
</dbReference>
<keyword evidence="1" id="KW-0732">Signal</keyword>
<reference evidence="4" key="1">
    <citation type="journal article" date="2017" name="Cell">
        <title>Insights into land plant evolution garnered from the Marchantia polymorpha genome.</title>
        <authorList>
            <person name="Bowman J.L."/>
            <person name="Kohchi T."/>
            <person name="Yamato K.T."/>
            <person name="Jenkins J."/>
            <person name="Shu S."/>
            <person name="Ishizaki K."/>
            <person name="Yamaoka S."/>
            <person name="Nishihama R."/>
            <person name="Nakamura Y."/>
            <person name="Berger F."/>
            <person name="Adam C."/>
            <person name="Aki S.S."/>
            <person name="Althoff F."/>
            <person name="Araki T."/>
            <person name="Arteaga-Vazquez M.A."/>
            <person name="Balasubrmanian S."/>
            <person name="Barry K."/>
            <person name="Bauer D."/>
            <person name="Boehm C.R."/>
            <person name="Briginshaw L."/>
            <person name="Caballero-Perez J."/>
            <person name="Catarino B."/>
            <person name="Chen F."/>
            <person name="Chiyoda S."/>
            <person name="Chovatia M."/>
            <person name="Davies K.M."/>
            <person name="Delmans M."/>
            <person name="Demura T."/>
            <person name="Dierschke T."/>
            <person name="Dolan L."/>
            <person name="Dorantes-Acosta A.E."/>
            <person name="Eklund D.M."/>
            <person name="Florent S.N."/>
            <person name="Flores-Sandoval E."/>
            <person name="Fujiyama A."/>
            <person name="Fukuzawa H."/>
            <person name="Galik B."/>
            <person name="Grimanelli D."/>
            <person name="Grimwood J."/>
            <person name="Grossniklaus U."/>
            <person name="Hamada T."/>
            <person name="Haseloff J."/>
            <person name="Hetherington A.J."/>
            <person name="Higo A."/>
            <person name="Hirakawa Y."/>
            <person name="Hundley H.N."/>
            <person name="Ikeda Y."/>
            <person name="Inoue K."/>
            <person name="Inoue S.I."/>
            <person name="Ishida S."/>
            <person name="Jia Q."/>
            <person name="Kakita M."/>
            <person name="Kanazawa T."/>
            <person name="Kawai Y."/>
            <person name="Kawashima T."/>
            <person name="Kennedy M."/>
            <person name="Kinose K."/>
            <person name="Kinoshita T."/>
            <person name="Kohara Y."/>
            <person name="Koide E."/>
            <person name="Komatsu K."/>
            <person name="Kopischke S."/>
            <person name="Kubo M."/>
            <person name="Kyozuka J."/>
            <person name="Lagercrantz U."/>
            <person name="Lin S.S."/>
            <person name="Lindquist E."/>
            <person name="Lipzen A.M."/>
            <person name="Lu C.W."/>
            <person name="De Luna E."/>
            <person name="Martienssen R.A."/>
            <person name="Minamino N."/>
            <person name="Mizutani M."/>
            <person name="Mizutani M."/>
            <person name="Mochizuki N."/>
            <person name="Monte I."/>
            <person name="Mosher R."/>
            <person name="Nagasaki H."/>
            <person name="Nakagami H."/>
            <person name="Naramoto S."/>
            <person name="Nishitani K."/>
            <person name="Ohtani M."/>
            <person name="Okamoto T."/>
            <person name="Okumura M."/>
            <person name="Phillips J."/>
            <person name="Pollak B."/>
            <person name="Reinders A."/>
            <person name="Rovekamp M."/>
            <person name="Sano R."/>
            <person name="Sawa S."/>
            <person name="Schmid M.W."/>
            <person name="Shirakawa M."/>
            <person name="Solano R."/>
            <person name="Spunde A."/>
            <person name="Suetsugu N."/>
            <person name="Sugano S."/>
            <person name="Sugiyama A."/>
            <person name="Sun R."/>
            <person name="Suzuki Y."/>
            <person name="Takenaka M."/>
            <person name="Takezawa D."/>
            <person name="Tomogane H."/>
            <person name="Tsuzuki M."/>
            <person name="Ueda T."/>
            <person name="Umeda M."/>
            <person name="Ward J.M."/>
            <person name="Watanabe Y."/>
            <person name="Yazaki K."/>
            <person name="Yokoyama R."/>
            <person name="Yoshitake Y."/>
            <person name="Yotsui I."/>
            <person name="Zachgo S."/>
            <person name="Schmutz J."/>
        </authorList>
    </citation>
    <scope>NUCLEOTIDE SEQUENCE [LARGE SCALE GENOMIC DNA]</scope>
    <source>
        <strain evidence="4">Tak-1</strain>
    </source>
</reference>
<dbReference type="SMART" id="SM01238">
    <property type="entry name" value="IGR"/>
    <property type="match status" value="1"/>
</dbReference>
<evidence type="ECO:0000256" key="1">
    <source>
        <dbReference type="SAM" id="SignalP"/>
    </source>
</evidence>
<evidence type="ECO:0000313" key="4">
    <source>
        <dbReference type="Proteomes" id="UP000244005"/>
    </source>
</evidence>
<sequence>MARRLCDLRLWCRFLSTSASTASSAPPVGVGSSAEVGVQEFLKAVGKGVEAHAEKVANEYGSFSDFLQLRSGRLKKLGIPCQQRKLIMSYTEKYRRGVWRPRAVNA</sequence>
<protein>
    <recommendedName>
        <fullName evidence="2">Small ribosomal subunit protein mS41 SAM domain-containing protein</fullName>
    </recommendedName>
</protein>
<dbReference type="Proteomes" id="UP000244005">
    <property type="component" value="Unassembled WGS sequence"/>
</dbReference>
<organism evidence="3 4">
    <name type="scientific">Marchantia polymorpha</name>
    <name type="common">Common liverwort</name>
    <name type="synonym">Marchantia aquatica</name>
    <dbReference type="NCBI Taxonomy" id="3197"/>
    <lineage>
        <taxon>Eukaryota</taxon>
        <taxon>Viridiplantae</taxon>
        <taxon>Streptophyta</taxon>
        <taxon>Embryophyta</taxon>
        <taxon>Marchantiophyta</taxon>
        <taxon>Marchantiopsida</taxon>
        <taxon>Marchantiidae</taxon>
        <taxon>Marchantiales</taxon>
        <taxon>Marchantiaceae</taxon>
        <taxon>Marchantia</taxon>
    </lineage>
</organism>
<dbReference type="PANTHER" id="PTHR34955:SF2">
    <property type="entry name" value="IGR MOTIF PROTEIN"/>
    <property type="match status" value="1"/>
</dbReference>
<proteinExistence type="predicted"/>
<dbReference type="OrthoDB" id="18595at2759"/>
<evidence type="ECO:0000313" key="3">
    <source>
        <dbReference type="EMBL" id="PTQ28428.1"/>
    </source>
</evidence>
<dbReference type="InterPro" id="IPR019083">
    <property type="entry name" value="SAM_Ribosomal_mS41"/>
</dbReference>
<accession>A0A2R6W3J8</accession>